<proteinExistence type="predicted"/>
<keyword evidence="1" id="KW-0472">Membrane</keyword>
<reference evidence="3" key="1">
    <citation type="journal article" date="2019" name="Int. J. Syst. Evol. Microbiol.">
        <title>The Global Catalogue of Microorganisms (GCM) 10K type strain sequencing project: providing services to taxonomists for standard genome sequencing and annotation.</title>
        <authorList>
            <consortium name="The Broad Institute Genomics Platform"/>
            <consortium name="The Broad Institute Genome Sequencing Center for Infectious Disease"/>
            <person name="Wu L."/>
            <person name="Ma J."/>
        </authorList>
    </citation>
    <scope>NUCLEOTIDE SEQUENCE [LARGE SCALE GENOMIC DNA]</scope>
    <source>
        <strain evidence="3">KCTC 52127</strain>
    </source>
</reference>
<dbReference type="Proteomes" id="UP001597508">
    <property type="component" value="Unassembled WGS sequence"/>
</dbReference>
<accession>A0ABW5LXF5</accession>
<keyword evidence="3" id="KW-1185">Reference proteome</keyword>
<feature type="transmembrane region" description="Helical" evidence="1">
    <location>
        <begin position="61"/>
        <end position="79"/>
    </location>
</feature>
<evidence type="ECO:0000256" key="1">
    <source>
        <dbReference type="SAM" id="Phobius"/>
    </source>
</evidence>
<keyword evidence="1" id="KW-0812">Transmembrane</keyword>
<gene>
    <name evidence="2" type="ORF">ACFSRZ_15365</name>
</gene>
<dbReference type="EMBL" id="JBHULH010000012">
    <property type="protein sequence ID" value="MFD2568753.1"/>
    <property type="molecule type" value="Genomic_DNA"/>
</dbReference>
<organism evidence="2 3">
    <name type="scientific">Pseudotenacibaculum haliotis</name>
    <dbReference type="NCBI Taxonomy" id="1862138"/>
    <lineage>
        <taxon>Bacteria</taxon>
        <taxon>Pseudomonadati</taxon>
        <taxon>Bacteroidota</taxon>
        <taxon>Flavobacteriia</taxon>
        <taxon>Flavobacteriales</taxon>
        <taxon>Flavobacteriaceae</taxon>
        <taxon>Pseudotenacibaculum</taxon>
    </lineage>
</organism>
<evidence type="ECO:0000313" key="2">
    <source>
        <dbReference type="EMBL" id="MFD2568753.1"/>
    </source>
</evidence>
<dbReference type="RefSeq" id="WP_379667460.1">
    <property type="nucleotide sequence ID" value="NZ_JBHULH010000012.1"/>
</dbReference>
<sequence>MKKLILRLVFPLTMLSFLFVTKSWFVHVVDGPDKYMRGFPLICEGQGFHTSMSTQIFVGEFFLNLLSYFLFWFIIVYLFNRFLLKIKLHKAAYRFLIFLSVLALALYASMLTLGDVEFKLSRDFDVEVKSTSITFLGL</sequence>
<keyword evidence="1" id="KW-1133">Transmembrane helix</keyword>
<name>A0ABW5LXF5_9FLAO</name>
<comment type="caution">
    <text evidence="2">The sequence shown here is derived from an EMBL/GenBank/DDBJ whole genome shotgun (WGS) entry which is preliminary data.</text>
</comment>
<protein>
    <submittedName>
        <fullName evidence="2">Uncharacterized protein</fullName>
    </submittedName>
</protein>
<feature type="transmembrane region" description="Helical" evidence="1">
    <location>
        <begin position="91"/>
        <end position="110"/>
    </location>
</feature>
<evidence type="ECO:0000313" key="3">
    <source>
        <dbReference type="Proteomes" id="UP001597508"/>
    </source>
</evidence>